<dbReference type="InterPro" id="IPR026444">
    <property type="entry name" value="Secre_tail"/>
</dbReference>
<reference evidence="1" key="1">
    <citation type="submission" date="2018-05" db="EMBL/GenBank/DDBJ databases">
        <authorList>
            <person name="Lanie J.A."/>
            <person name="Ng W.-L."/>
            <person name="Kazmierczak K.M."/>
            <person name="Andrzejewski T.M."/>
            <person name="Davidsen T.M."/>
            <person name="Wayne K.J."/>
            <person name="Tettelin H."/>
            <person name="Glass J.I."/>
            <person name="Rusch D."/>
            <person name="Podicherti R."/>
            <person name="Tsui H.-C.T."/>
            <person name="Winkler M.E."/>
        </authorList>
    </citation>
    <scope>NUCLEOTIDE SEQUENCE</scope>
</reference>
<name>A0A383BFB8_9ZZZZ</name>
<sequence length="71" mass="7900">GLPDRSEVVVEIYNLYGKRVETLVNKSMQAGYKTVIWNADNCSSGLYFIKMSALSSSGSKYTSTQKLMLVK</sequence>
<organism evidence="1">
    <name type="scientific">marine metagenome</name>
    <dbReference type="NCBI Taxonomy" id="408172"/>
    <lineage>
        <taxon>unclassified sequences</taxon>
        <taxon>metagenomes</taxon>
        <taxon>ecological metagenomes</taxon>
    </lineage>
</organism>
<evidence type="ECO:0000313" key="1">
    <source>
        <dbReference type="EMBL" id="SVE18827.1"/>
    </source>
</evidence>
<protein>
    <submittedName>
        <fullName evidence="1">Uncharacterized protein</fullName>
    </submittedName>
</protein>
<gene>
    <name evidence="1" type="ORF">METZ01_LOCUS471681</name>
</gene>
<feature type="non-terminal residue" evidence="1">
    <location>
        <position position="1"/>
    </location>
</feature>
<dbReference type="NCBIfam" id="TIGR04183">
    <property type="entry name" value="Por_Secre_tail"/>
    <property type="match status" value="1"/>
</dbReference>
<dbReference type="AlphaFoldDB" id="A0A383BFB8"/>
<dbReference type="EMBL" id="UINC01200099">
    <property type="protein sequence ID" value="SVE18827.1"/>
    <property type="molecule type" value="Genomic_DNA"/>
</dbReference>
<dbReference type="Gene3D" id="2.60.40.4070">
    <property type="match status" value="1"/>
</dbReference>
<proteinExistence type="predicted"/>
<accession>A0A383BFB8</accession>